<dbReference type="STRING" id="415425.SAMN05444363_2653"/>
<evidence type="ECO:0000313" key="2">
    <source>
        <dbReference type="Proteomes" id="UP000184488"/>
    </source>
</evidence>
<sequence length="134" mass="15772">MKKSILIVFLFSILFTTKAFSQNYRFEISEVAMSVKQDGKWSPFTPFREAKIVATLDSKKNLIAVYSELVQFYRIYEYNDKVTVDGKDIVSFNCTDQDGEKCRVEIHTRKSNNTNQLYVRHQGRILVYNMKYTK</sequence>
<dbReference type="OrthoDB" id="1272076at2"/>
<accession>A0A1M6GJP8</accession>
<dbReference type="Proteomes" id="UP000184488">
    <property type="component" value="Unassembled WGS sequence"/>
</dbReference>
<gene>
    <name evidence="1" type="ORF">SAMN05444363_2653</name>
</gene>
<evidence type="ECO:0000313" key="1">
    <source>
        <dbReference type="EMBL" id="SHJ10195.1"/>
    </source>
</evidence>
<reference evidence="2" key="1">
    <citation type="submission" date="2016-11" db="EMBL/GenBank/DDBJ databases">
        <authorList>
            <person name="Varghese N."/>
            <person name="Submissions S."/>
        </authorList>
    </citation>
    <scope>NUCLEOTIDE SEQUENCE [LARGE SCALE GENOMIC DNA]</scope>
    <source>
        <strain evidence="2">DSM 18829</strain>
    </source>
</reference>
<organism evidence="1 2">
    <name type="scientific">Flavobacterium terrae</name>
    <dbReference type="NCBI Taxonomy" id="415425"/>
    <lineage>
        <taxon>Bacteria</taxon>
        <taxon>Pseudomonadati</taxon>
        <taxon>Bacteroidota</taxon>
        <taxon>Flavobacteriia</taxon>
        <taxon>Flavobacteriales</taxon>
        <taxon>Flavobacteriaceae</taxon>
        <taxon>Flavobacterium</taxon>
    </lineage>
</organism>
<keyword evidence="2" id="KW-1185">Reference proteome</keyword>
<protein>
    <submittedName>
        <fullName evidence="1">Uncharacterized protein</fullName>
    </submittedName>
</protein>
<proteinExistence type="predicted"/>
<dbReference type="AlphaFoldDB" id="A0A1M6GJP8"/>
<dbReference type="EMBL" id="FQZI01000005">
    <property type="protein sequence ID" value="SHJ10195.1"/>
    <property type="molecule type" value="Genomic_DNA"/>
</dbReference>
<dbReference type="RefSeq" id="WP_073311974.1">
    <property type="nucleotide sequence ID" value="NZ_FQZI01000005.1"/>
</dbReference>
<name>A0A1M6GJP8_9FLAO</name>